<dbReference type="AlphaFoldDB" id="A0A1X6ZYJ4"/>
<protein>
    <submittedName>
        <fullName evidence="2">Uncharacterized protein</fullName>
    </submittedName>
</protein>
<evidence type="ECO:0000313" key="3">
    <source>
        <dbReference type="Proteomes" id="UP000193778"/>
    </source>
</evidence>
<proteinExistence type="predicted"/>
<organism evidence="2 3">
    <name type="scientific">Ruegeria meonggei</name>
    <dbReference type="NCBI Taxonomy" id="1446476"/>
    <lineage>
        <taxon>Bacteria</taxon>
        <taxon>Pseudomonadati</taxon>
        <taxon>Pseudomonadota</taxon>
        <taxon>Alphaproteobacteria</taxon>
        <taxon>Rhodobacterales</taxon>
        <taxon>Roseobacteraceae</taxon>
        <taxon>Ruegeria</taxon>
    </lineage>
</organism>
<dbReference type="OrthoDB" id="7226142at2"/>
<evidence type="ECO:0000313" key="2">
    <source>
        <dbReference type="EMBL" id="SLN64979.1"/>
    </source>
</evidence>
<keyword evidence="3" id="KW-1185">Reference proteome</keyword>
<accession>A0A1X6ZYJ4</accession>
<dbReference type="Proteomes" id="UP000193778">
    <property type="component" value="Unassembled WGS sequence"/>
</dbReference>
<dbReference type="EMBL" id="FWFP01000010">
    <property type="protein sequence ID" value="SLN64979.1"/>
    <property type="molecule type" value="Genomic_DNA"/>
</dbReference>
<feature type="region of interest" description="Disordered" evidence="1">
    <location>
        <begin position="271"/>
        <end position="298"/>
    </location>
</feature>
<reference evidence="3" key="1">
    <citation type="submission" date="2017-03" db="EMBL/GenBank/DDBJ databases">
        <authorList>
            <person name="Rodrigo-Torres L."/>
            <person name="Arahal R.D."/>
            <person name="Lucena T."/>
        </authorList>
    </citation>
    <scope>NUCLEOTIDE SEQUENCE [LARGE SCALE GENOMIC DNA]</scope>
    <source>
        <strain evidence="3">CECT 8411</strain>
    </source>
</reference>
<sequence>MSNDPISDLRLRQLKARQAAAKGGPQGDGSTVAPYDPSFFERAMTGLRQSGLVPRANIRDFESIGAGVRSAVDTSLFGFGDEARALSETLGPVAYGMPPGLFPHETDSFSENLAEEQARSKSARVQNPTASTVGDVAGLATGVAGISKAGLSLAAKAKTPGKAVRGSTIDGAGYGGLAGLGHTDGGIEDRAIGTAQGMGTGAAVGGLASGILTGAPAITNYIKRRVGQPASQAQARIVQALSPDTAAKLDDLGPDGMLIDAMGERGRALGRAASNASPEAREMLESASQARMAGQSDRLTDSLLKASRQDTPQSVDDLVSAIRKRTRPSINAAYDEARSLGHDIDMSAFDDLFQTGMGQKALQQGQRLARDRMIAEGDSDEPSALAILDEAKKALDDMARPALGQGPNNEQAIAGMLSKQVRQRIDNLMPEYGGARELAASAHNRVNAVNLGAEGARPRVSADYARRAEKAAVAHPDEVAQGYASGKIDALQNRRDTPGAVDGLFGPRRQQDAMSAALGSEGANTVRSQIANERTFGETHRALTGNSSTTRQLIEQGLIGGVGGGAGLAATGDMAGAGGGVAAALLARRGGAAALRHMTAGREARVAPEIAKMLTDAGLSTYLQQAATKAPSKAREMIARALMLNGVGPQLNAE</sequence>
<dbReference type="RefSeq" id="WP_085823712.1">
    <property type="nucleotide sequence ID" value="NZ_FWFP01000010.1"/>
</dbReference>
<feature type="region of interest" description="Disordered" evidence="1">
    <location>
        <begin position="16"/>
        <end position="35"/>
    </location>
</feature>
<evidence type="ECO:0000256" key="1">
    <source>
        <dbReference type="SAM" id="MobiDB-lite"/>
    </source>
</evidence>
<name>A0A1X6ZYJ4_9RHOB</name>
<gene>
    <name evidence="2" type="ORF">RUM8411_03225</name>
</gene>